<comment type="caution">
    <text evidence="2">The sequence shown here is derived from an EMBL/GenBank/DDBJ whole genome shotgun (WGS) entry which is preliminary data.</text>
</comment>
<dbReference type="PANTHER" id="PTHR30105:SF2">
    <property type="entry name" value="DIVERGENT POLYSACCHARIDE DEACETYLASE SUPERFAMILY"/>
    <property type="match status" value="1"/>
</dbReference>
<dbReference type="Proteomes" id="UP000264779">
    <property type="component" value="Unassembled WGS sequence"/>
</dbReference>
<dbReference type="Gene3D" id="3.20.20.370">
    <property type="entry name" value="Glycoside hydrolase/deacetylase"/>
    <property type="match status" value="1"/>
</dbReference>
<dbReference type="Pfam" id="PF04748">
    <property type="entry name" value="Polysacc_deac_2"/>
    <property type="match status" value="1"/>
</dbReference>
<dbReference type="Proteomes" id="UP000263517">
    <property type="component" value="Unassembled WGS sequence"/>
</dbReference>
<reference evidence="4 5" key="1">
    <citation type="journal article" date="2018" name="Nat. Biotechnol.">
        <title>A standardized bacterial taxonomy based on genome phylogeny substantially revises the tree of life.</title>
        <authorList>
            <person name="Parks D.H."/>
            <person name="Chuvochina M."/>
            <person name="Waite D.W."/>
            <person name="Rinke C."/>
            <person name="Skarshewski A."/>
            <person name="Chaumeil P.A."/>
            <person name="Hugenholtz P."/>
        </authorList>
    </citation>
    <scope>NUCLEOTIDE SEQUENCE [LARGE SCALE GENOMIC DNA]</scope>
    <source>
        <strain evidence="3">UBA11621</strain>
        <strain evidence="2">UBA11978</strain>
    </source>
</reference>
<dbReference type="GO" id="GO:0005975">
    <property type="term" value="P:carbohydrate metabolic process"/>
    <property type="evidence" value="ECO:0007669"/>
    <property type="project" value="InterPro"/>
</dbReference>
<feature type="chain" id="PRO_5036065429" evidence="1">
    <location>
        <begin position="20"/>
        <end position="257"/>
    </location>
</feature>
<feature type="signal peptide" evidence="1">
    <location>
        <begin position="1"/>
        <end position="19"/>
    </location>
</feature>
<sequence>MQWRLLVCCLLMLAGNVNAKIENNKPEIIIILDDLGYRPTDIAAFSLPTEVTFAILPQTPLASTIAERAHAEGRNVMLHMPMQASNGKKMGPLGLTTDMYPAAITHTLRRALKSVPYAVGVNNHMGSAFTGEKDAMMTIMEEIKRQGLFFVDSRTSVYTRGEEVAQALGVPSVSRHVFLDHQRTPSFLTQQFERTKTLAKKRGSVVVIAHPYPETLAFLAEALPHLSDEGLQLVSITEHLKPHQPLRHVAMAQHAKE</sequence>
<dbReference type="InterPro" id="IPR006837">
    <property type="entry name" value="Divergent_DAC"/>
</dbReference>
<dbReference type="PANTHER" id="PTHR30105">
    <property type="entry name" value="UNCHARACTERIZED YIBQ-RELATED"/>
    <property type="match status" value="1"/>
</dbReference>
<evidence type="ECO:0000313" key="2">
    <source>
        <dbReference type="EMBL" id="HAW75696.1"/>
    </source>
</evidence>
<dbReference type="InterPro" id="IPR011330">
    <property type="entry name" value="Glyco_hydro/deAcase_b/a-brl"/>
</dbReference>
<evidence type="ECO:0000313" key="4">
    <source>
        <dbReference type="Proteomes" id="UP000263517"/>
    </source>
</evidence>
<dbReference type="EMBL" id="DNAN01000284">
    <property type="protein sequence ID" value="HAW75696.1"/>
    <property type="molecule type" value="Genomic_DNA"/>
</dbReference>
<keyword evidence="1" id="KW-0732">Signal</keyword>
<dbReference type="GeneID" id="78253799"/>
<accession>A0A353JNF0</accession>
<dbReference type="RefSeq" id="WP_052364249.1">
    <property type="nucleotide sequence ID" value="NZ_CAJXAX010000020.1"/>
</dbReference>
<dbReference type="CDD" id="cd10936">
    <property type="entry name" value="CE4_DAC2"/>
    <property type="match status" value="1"/>
</dbReference>
<proteinExistence type="predicted"/>
<evidence type="ECO:0000256" key="1">
    <source>
        <dbReference type="SAM" id="SignalP"/>
    </source>
</evidence>
<organism evidence="2 4">
    <name type="scientific">Alteromonas australica</name>
    <dbReference type="NCBI Taxonomy" id="589873"/>
    <lineage>
        <taxon>Bacteria</taxon>
        <taxon>Pseudomonadati</taxon>
        <taxon>Pseudomonadota</taxon>
        <taxon>Gammaproteobacteria</taxon>
        <taxon>Alteromonadales</taxon>
        <taxon>Alteromonadaceae</taxon>
        <taxon>Alteromonas/Salinimonas group</taxon>
        <taxon>Alteromonas</taxon>
    </lineage>
</organism>
<protein>
    <submittedName>
        <fullName evidence="2">Divergent polysaccharide deacetylase family protein</fullName>
    </submittedName>
</protein>
<evidence type="ECO:0000313" key="3">
    <source>
        <dbReference type="EMBL" id="HBU49623.1"/>
    </source>
</evidence>
<dbReference type="EMBL" id="DONK01000002">
    <property type="protein sequence ID" value="HBU49623.1"/>
    <property type="molecule type" value="Genomic_DNA"/>
</dbReference>
<dbReference type="AlphaFoldDB" id="A0A353JNF0"/>
<dbReference type="SUPFAM" id="SSF88713">
    <property type="entry name" value="Glycoside hydrolase/deacetylase"/>
    <property type="match status" value="1"/>
</dbReference>
<name>A0A353JNF0_9ALTE</name>
<evidence type="ECO:0000313" key="5">
    <source>
        <dbReference type="Proteomes" id="UP000264779"/>
    </source>
</evidence>
<gene>
    <name evidence="2" type="ORF">DCW74_08180</name>
    <name evidence="3" type="ORF">DEB45_00050</name>
</gene>